<sequence length="268" mass="30972">MKMLIVCSEKSSKLPENEFYIKTDSRFANSKFIPNMIDSKEVCTVCGRRCMWCRGRYKLNFKDSISEIVKLPDLYRKFEDFPLKYLPSKFKEHDIAVLLGIHEDIIVEIPKLLHNSGGKALIAACESGKWVSKWTREKLVDECKKNRLQYAFPKPFCTLNYGKFPLINEFIDTFKIGKPNFRLFVDNRNIIRKAEVIISAPCGNGYNIARHLEGKKLGEEARRALAKYWHSYPCLGDMHIDGELGDTPLHIAGYTHYSALERAEIIRI</sequence>
<dbReference type="EMBL" id="JAJJPB010000013">
    <property type="protein sequence ID" value="MCC9295398.1"/>
    <property type="molecule type" value="Genomic_DNA"/>
</dbReference>
<evidence type="ECO:0000313" key="2">
    <source>
        <dbReference type="Proteomes" id="UP001165422"/>
    </source>
</evidence>
<accession>A0ABS8N9K9</accession>
<dbReference type="InterPro" id="IPR003745">
    <property type="entry name" value="DUF166"/>
</dbReference>
<dbReference type="RefSeq" id="WP_150356125.1">
    <property type="nucleotide sequence ID" value="NZ_JAJJPB010000013.1"/>
</dbReference>
<name>A0ABS8N9K9_9CLOT</name>
<proteinExistence type="predicted"/>
<gene>
    <name evidence="1" type="ORF">LN736_11070</name>
</gene>
<keyword evidence="2" id="KW-1185">Reference proteome</keyword>
<evidence type="ECO:0000313" key="1">
    <source>
        <dbReference type="EMBL" id="MCC9295398.1"/>
    </source>
</evidence>
<dbReference type="Proteomes" id="UP001165422">
    <property type="component" value="Unassembled WGS sequence"/>
</dbReference>
<reference evidence="1" key="1">
    <citation type="submission" date="2021-11" db="EMBL/GenBank/DDBJ databases">
        <authorList>
            <person name="Qingchun L."/>
            <person name="Dong Z."/>
            <person name="Zongwei Q."/>
            <person name="Jia Z."/>
            <person name="Duotao L."/>
        </authorList>
    </citation>
    <scope>NUCLEOTIDE SEQUENCE</scope>
    <source>
        <strain evidence="1">WLY-B-L2</strain>
    </source>
</reference>
<comment type="caution">
    <text evidence="1">The sequence shown here is derived from an EMBL/GenBank/DDBJ whole genome shotgun (WGS) entry which is preliminary data.</text>
</comment>
<protein>
    <submittedName>
        <fullName evidence="1">Uncharacterized protein</fullName>
    </submittedName>
</protein>
<organism evidence="1 2">
    <name type="scientific">Clostridium aromativorans</name>
    <dbReference type="NCBI Taxonomy" id="2836848"/>
    <lineage>
        <taxon>Bacteria</taxon>
        <taxon>Bacillati</taxon>
        <taxon>Bacillota</taxon>
        <taxon>Clostridia</taxon>
        <taxon>Eubacteriales</taxon>
        <taxon>Clostridiaceae</taxon>
        <taxon>Clostridium</taxon>
    </lineage>
</organism>
<dbReference type="Pfam" id="PF02593">
    <property type="entry name" value="DUF166"/>
    <property type="match status" value="1"/>
</dbReference>